<reference evidence="2 3" key="1">
    <citation type="journal article" date="2019" name="Int. J. Syst. Evol. Microbiol.">
        <title>The Global Catalogue of Microorganisms (GCM) 10K type strain sequencing project: providing services to taxonomists for standard genome sequencing and annotation.</title>
        <authorList>
            <consortium name="The Broad Institute Genomics Platform"/>
            <consortium name="The Broad Institute Genome Sequencing Center for Infectious Disease"/>
            <person name="Wu L."/>
            <person name="Ma J."/>
        </authorList>
    </citation>
    <scope>NUCLEOTIDE SEQUENCE [LARGE SCALE GENOMIC DNA]</scope>
    <source>
        <strain evidence="2 3">JCM 12398</strain>
    </source>
</reference>
<gene>
    <name evidence="2" type="ORF">GCM10009640_01220</name>
</gene>
<evidence type="ECO:0000259" key="1">
    <source>
        <dbReference type="Pfam" id="PF13490"/>
    </source>
</evidence>
<feature type="domain" description="Putative zinc-finger" evidence="1">
    <location>
        <begin position="11"/>
        <end position="44"/>
    </location>
</feature>
<protein>
    <recommendedName>
        <fullName evidence="1">Putative zinc-finger domain-containing protein</fullName>
    </recommendedName>
</protein>
<dbReference type="RefSeq" id="WP_343916300.1">
    <property type="nucleotide sequence ID" value="NZ_BAAAKK010000001.1"/>
</dbReference>
<sequence length="86" mass="9460">MSETLEAKKDCTEARAALEEFLHNELCAEDAADVRAHLATCEECSAEHHVGEMLTAALQGACRDRAPEELRAKLLESLRAARDQHA</sequence>
<organism evidence="2 3">
    <name type="scientific">Agrococcus citreus</name>
    <dbReference type="NCBI Taxonomy" id="84643"/>
    <lineage>
        <taxon>Bacteria</taxon>
        <taxon>Bacillati</taxon>
        <taxon>Actinomycetota</taxon>
        <taxon>Actinomycetes</taxon>
        <taxon>Micrococcales</taxon>
        <taxon>Microbacteriaceae</taxon>
        <taxon>Agrococcus</taxon>
    </lineage>
</organism>
<keyword evidence="3" id="KW-1185">Reference proteome</keyword>
<name>A0ABN1YNB7_9MICO</name>
<accession>A0ABN1YNB7</accession>
<evidence type="ECO:0000313" key="3">
    <source>
        <dbReference type="Proteomes" id="UP001501266"/>
    </source>
</evidence>
<dbReference type="EMBL" id="BAAAKK010000001">
    <property type="protein sequence ID" value="GAA1417318.1"/>
    <property type="molecule type" value="Genomic_DNA"/>
</dbReference>
<proteinExistence type="predicted"/>
<comment type="caution">
    <text evidence="2">The sequence shown here is derived from an EMBL/GenBank/DDBJ whole genome shotgun (WGS) entry which is preliminary data.</text>
</comment>
<dbReference type="Proteomes" id="UP001501266">
    <property type="component" value="Unassembled WGS sequence"/>
</dbReference>
<dbReference type="Pfam" id="PF13490">
    <property type="entry name" value="zf-HC2"/>
    <property type="match status" value="1"/>
</dbReference>
<evidence type="ECO:0000313" key="2">
    <source>
        <dbReference type="EMBL" id="GAA1417318.1"/>
    </source>
</evidence>
<dbReference type="InterPro" id="IPR027383">
    <property type="entry name" value="Znf_put"/>
</dbReference>